<dbReference type="Pfam" id="PF12680">
    <property type="entry name" value="SnoaL_2"/>
    <property type="match status" value="1"/>
</dbReference>
<dbReference type="SUPFAM" id="SSF54427">
    <property type="entry name" value="NTF2-like"/>
    <property type="match status" value="1"/>
</dbReference>
<dbReference type="RefSeq" id="WP_346163826.1">
    <property type="nucleotide sequence ID" value="NZ_BAAAOQ010000020.1"/>
</dbReference>
<protein>
    <recommendedName>
        <fullName evidence="1">SnoaL-like domain-containing protein</fullName>
    </recommendedName>
</protein>
<dbReference type="Proteomes" id="UP001501391">
    <property type="component" value="Unassembled WGS sequence"/>
</dbReference>
<comment type="caution">
    <text evidence="2">The sequence shown here is derived from an EMBL/GenBank/DDBJ whole genome shotgun (WGS) entry which is preliminary data.</text>
</comment>
<feature type="domain" description="SnoaL-like" evidence="1">
    <location>
        <begin position="10"/>
        <end position="98"/>
    </location>
</feature>
<dbReference type="InterPro" id="IPR032710">
    <property type="entry name" value="NTF2-like_dom_sf"/>
</dbReference>
<keyword evidence="3" id="KW-1185">Reference proteome</keyword>
<accession>A0ABP5NPS5</accession>
<evidence type="ECO:0000313" key="2">
    <source>
        <dbReference type="EMBL" id="GAA2201536.1"/>
    </source>
</evidence>
<name>A0ABP5NPS5_9ACTN</name>
<sequence length="104" mass="11399">MTAELTDPAVAGFVAAVNAGDKEAFFAALTDDATMSDDGTDRDLREWTEREIFSSNGRMDVEEVSTDGRTLTATYTNSTWGSMRTRWVFTVTGGRISRFETGQA</sequence>
<organism evidence="2 3">
    <name type="scientific">Streptomyces bangladeshensis</name>
    <dbReference type="NCBI Taxonomy" id="295352"/>
    <lineage>
        <taxon>Bacteria</taxon>
        <taxon>Bacillati</taxon>
        <taxon>Actinomycetota</taxon>
        <taxon>Actinomycetes</taxon>
        <taxon>Kitasatosporales</taxon>
        <taxon>Streptomycetaceae</taxon>
        <taxon>Streptomyces</taxon>
    </lineage>
</organism>
<reference evidence="3" key="1">
    <citation type="journal article" date="2019" name="Int. J. Syst. Evol. Microbiol.">
        <title>The Global Catalogue of Microorganisms (GCM) 10K type strain sequencing project: providing services to taxonomists for standard genome sequencing and annotation.</title>
        <authorList>
            <consortium name="The Broad Institute Genomics Platform"/>
            <consortium name="The Broad Institute Genome Sequencing Center for Infectious Disease"/>
            <person name="Wu L."/>
            <person name="Ma J."/>
        </authorList>
    </citation>
    <scope>NUCLEOTIDE SEQUENCE [LARGE SCALE GENOMIC DNA]</scope>
    <source>
        <strain evidence="3">JCM 14924</strain>
    </source>
</reference>
<proteinExistence type="predicted"/>
<evidence type="ECO:0000259" key="1">
    <source>
        <dbReference type="Pfam" id="PF12680"/>
    </source>
</evidence>
<gene>
    <name evidence="2" type="ORF">GCM10009787_56890</name>
</gene>
<dbReference type="InterPro" id="IPR037401">
    <property type="entry name" value="SnoaL-like"/>
</dbReference>
<evidence type="ECO:0000313" key="3">
    <source>
        <dbReference type="Proteomes" id="UP001501391"/>
    </source>
</evidence>
<dbReference type="EMBL" id="BAAAOQ010000020">
    <property type="protein sequence ID" value="GAA2201536.1"/>
    <property type="molecule type" value="Genomic_DNA"/>
</dbReference>
<dbReference type="Gene3D" id="3.10.450.50">
    <property type="match status" value="1"/>
</dbReference>